<feature type="region of interest" description="Disordered" evidence="1">
    <location>
        <begin position="166"/>
        <end position="188"/>
    </location>
</feature>
<organism evidence="2 3">
    <name type="scientific">Pichia sorbitophila (strain ATCC MYA-4447 / BCRC 22081 / CBS 7064 / NBRC 10061 / NRRL Y-12695)</name>
    <name type="common">Hybrid yeast</name>
    <dbReference type="NCBI Taxonomy" id="559304"/>
    <lineage>
        <taxon>Eukaryota</taxon>
        <taxon>Fungi</taxon>
        <taxon>Dikarya</taxon>
        <taxon>Ascomycota</taxon>
        <taxon>Saccharomycotina</taxon>
        <taxon>Pichiomycetes</taxon>
        <taxon>Debaryomycetaceae</taxon>
        <taxon>Millerozyma</taxon>
    </lineage>
</organism>
<protein>
    <submittedName>
        <fullName evidence="2">Piso0_004891 protein</fullName>
    </submittedName>
</protein>
<reference evidence="2 3" key="1">
    <citation type="journal article" date="2012" name="G3 (Bethesda)">
        <title>Pichia sorbitophila, an interspecies yeast hybrid reveals early steps of genome resolution following polyploidization.</title>
        <authorList>
            <person name="Leh Louis V."/>
            <person name="Despons L."/>
            <person name="Friedrich A."/>
            <person name="Martin T."/>
            <person name="Durrens P."/>
            <person name="Casaregola S."/>
            <person name="Neuveglise C."/>
            <person name="Fairhead C."/>
            <person name="Marck C."/>
            <person name="Cruz J.A."/>
            <person name="Straub M.L."/>
            <person name="Kugler V."/>
            <person name="Sacerdot C."/>
            <person name="Uzunov Z."/>
            <person name="Thierry A."/>
            <person name="Weiss S."/>
            <person name="Bleykasten C."/>
            <person name="De Montigny J."/>
            <person name="Jacques N."/>
            <person name="Jung P."/>
            <person name="Lemaire M."/>
            <person name="Mallet S."/>
            <person name="Morel G."/>
            <person name="Richard G.F."/>
            <person name="Sarkar A."/>
            <person name="Savel G."/>
            <person name="Schacherer J."/>
            <person name="Seret M.L."/>
            <person name="Talla E."/>
            <person name="Samson G."/>
            <person name="Jubin C."/>
            <person name="Poulain J."/>
            <person name="Vacherie B."/>
            <person name="Barbe V."/>
            <person name="Pelletier E."/>
            <person name="Sherman D.J."/>
            <person name="Westhof E."/>
            <person name="Weissenbach J."/>
            <person name="Baret P.V."/>
            <person name="Wincker P."/>
            <person name="Gaillardin C."/>
            <person name="Dujon B."/>
            <person name="Souciet J.L."/>
        </authorList>
    </citation>
    <scope>NUCLEOTIDE SEQUENCE [LARGE SCALE GENOMIC DNA]</scope>
    <source>
        <strain evidence="3">ATCC MYA-4447 / BCRC 22081 / CBS 7064 / NBRC 10061 / NRRL Y-12695</strain>
    </source>
</reference>
<sequence length="243" mass="27857">METEKSSEASSVYSIGRKLSLWRLRRRPSTGISNFSTGNKLKDISNVFFNRNRIEVNSDKVNHDKENIPSSEHIGSEFENDYSYDQESSGNDLSTLKPLDLNDAPETIVSASSTSSRESQLSLLSRALSRIKCEGISDTLDYRHCSVQRMARIPFQGANELLAKDKGPRRTSKHHVKVQRRSRNRKCSKEMKNDYEMDADFIPKVLMTELKQRLQAIRESQRKEEVDTPNTGSIGRLFRNYFS</sequence>
<evidence type="ECO:0000256" key="1">
    <source>
        <dbReference type="SAM" id="MobiDB-lite"/>
    </source>
</evidence>
<dbReference type="AlphaFoldDB" id="G8Y0Q1"/>
<dbReference type="Proteomes" id="UP000005222">
    <property type="component" value="Chromosome N"/>
</dbReference>
<proteinExistence type="predicted"/>
<name>G8Y0Q1_PICSO</name>
<evidence type="ECO:0000313" key="3">
    <source>
        <dbReference type="Proteomes" id="UP000005222"/>
    </source>
</evidence>
<dbReference type="HOGENOM" id="CLU_1142928_0_0_1"/>
<gene>
    <name evidence="2" type="primary">Piso0_004891</name>
    <name evidence="2" type="ORF">GNLVRS01_PISO0N03357g</name>
</gene>
<evidence type="ECO:0000313" key="2">
    <source>
        <dbReference type="EMBL" id="CCE86404.1"/>
    </source>
</evidence>
<feature type="compositionally biased region" description="Basic residues" evidence="1">
    <location>
        <begin position="169"/>
        <end position="186"/>
    </location>
</feature>
<accession>G8Y0Q1</accession>
<dbReference type="EMBL" id="FO082046">
    <property type="protein sequence ID" value="CCE86404.1"/>
    <property type="molecule type" value="Genomic_DNA"/>
</dbReference>
<dbReference type="InParanoid" id="G8Y0Q1"/>
<keyword evidence="3" id="KW-1185">Reference proteome</keyword>